<name>A0A0S4ING3_BODSA</name>
<dbReference type="OMA" id="CRVQRRW"/>
<dbReference type="PANTHER" id="PTHR43428:SF1">
    <property type="entry name" value="ARSENATE REDUCTASE"/>
    <property type="match status" value="1"/>
</dbReference>
<keyword evidence="1" id="KW-0059">Arsenical resistance</keyword>
<dbReference type="Pfam" id="PF01451">
    <property type="entry name" value="LMWPc"/>
    <property type="match status" value="1"/>
</dbReference>
<dbReference type="VEuPathDB" id="TriTrypDB:BSAL_50760"/>
<evidence type="ECO:0000313" key="4">
    <source>
        <dbReference type="Proteomes" id="UP000051952"/>
    </source>
</evidence>
<feature type="domain" description="Phosphotyrosine protein phosphatase I" evidence="2">
    <location>
        <begin position="14"/>
        <end position="118"/>
    </location>
</feature>
<dbReference type="InterPro" id="IPR023485">
    <property type="entry name" value="Ptyr_pPase"/>
</dbReference>
<dbReference type="Proteomes" id="UP000051952">
    <property type="component" value="Unassembled WGS sequence"/>
</dbReference>
<dbReference type="SUPFAM" id="SSF52788">
    <property type="entry name" value="Phosphotyrosine protein phosphatases I"/>
    <property type="match status" value="1"/>
</dbReference>
<proteinExistence type="predicted"/>
<dbReference type="InterPro" id="IPR036196">
    <property type="entry name" value="Ptyr_pPase_sf"/>
</dbReference>
<sequence length="258" mass="28790">MSSCRGVVIGSNTNRARTQMAEGMLRYLTRGRIHVTSGGVHHGTTILPQAVQCMEEWGVSLHSQAPSTLAHVWDKAGTFDVFVSVDEAAVAKRSPEQAHAPLSMSSHQQGYDPNLVPAIPAHWSVGEDAASVKEEWTVWSPRNPMIAHENSVRKFQDHLYEGEPLFRTLSSDANRHQVRLQRRWEVPSLVHAHAMERSAVFLARVRAVRQNIFERSVTLIRDLEAHYDEVLLDAALVEDLVSRGAVLKANTVTVNHTE</sequence>
<dbReference type="GO" id="GO:0046685">
    <property type="term" value="P:response to arsenic-containing substance"/>
    <property type="evidence" value="ECO:0007669"/>
    <property type="project" value="UniProtKB-KW"/>
</dbReference>
<reference evidence="4" key="1">
    <citation type="submission" date="2015-09" db="EMBL/GenBank/DDBJ databases">
        <authorList>
            <consortium name="Pathogen Informatics"/>
        </authorList>
    </citation>
    <scope>NUCLEOTIDE SEQUENCE [LARGE SCALE GENOMIC DNA]</scope>
    <source>
        <strain evidence="4">Lake Konstanz</strain>
    </source>
</reference>
<evidence type="ECO:0000313" key="3">
    <source>
        <dbReference type="EMBL" id="CUE65178.1"/>
    </source>
</evidence>
<keyword evidence="4" id="KW-1185">Reference proteome</keyword>
<dbReference type="OrthoDB" id="271614at2759"/>
<evidence type="ECO:0000259" key="2">
    <source>
        <dbReference type="SMART" id="SM00226"/>
    </source>
</evidence>
<protein>
    <recommendedName>
        <fullName evidence="2">Phosphotyrosine protein phosphatase I domain-containing protein</fullName>
    </recommendedName>
</protein>
<organism evidence="3 4">
    <name type="scientific">Bodo saltans</name>
    <name type="common">Flagellated protozoan</name>
    <dbReference type="NCBI Taxonomy" id="75058"/>
    <lineage>
        <taxon>Eukaryota</taxon>
        <taxon>Discoba</taxon>
        <taxon>Euglenozoa</taxon>
        <taxon>Kinetoplastea</taxon>
        <taxon>Metakinetoplastina</taxon>
        <taxon>Eubodonida</taxon>
        <taxon>Bodonidae</taxon>
        <taxon>Bodo</taxon>
    </lineage>
</organism>
<dbReference type="SMART" id="SM00226">
    <property type="entry name" value="LMWPc"/>
    <property type="match status" value="1"/>
</dbReference>
<evidence type="ECO:0000256" key="1">
    <source>
        <dbReference type="ARBA" id="ARBA00022849"/>
    </source>
</evidence>
<gene>
    <name evidence="3" type="ORF">BSAL_50760</name>
</gene>
<dbReference type="Gene3D" id="3.40.50.2300">
    <property type="match status" value="1"/>
</dbReference>
<dbReference type="PANTHER" id="PTHR43428">
    <property type="entry name" value="ARSENATE REDUCTASE"/>
    <property type="match status" value="1"/>
</dbReference>
<dbReference type="EMBL" id="CYKH01000047">
    <property type="protein sequence ID" value="CUE65178.1"/>
    <property type="molecule type" value="Genomic_DNA"/>
</dbReference>
<dbReference type="AlphaFoldDB" id="A0A0S4ING3"/>
<accession>A0A0S4ING3</accession>